<evidence type="ECO:0000313" key="2">
    <source>
        <dbReference type="EMBL" id="KAI0303566.1"/>
    </source>
</evidence>
<comment type="caution">
    <text evidence="2">The sequence shown here is derived from an EMBL/GenBank/DDBJ whole genome shotgun (WGS) entry which is preliminary data.</text>
</comment>
<dbReference type="Proteomes" id="UP001203297">
    <property type="component" value="Unassembled WGS sequence"/>
</dbReference>
<name>A0AAD4QNG9_9AGAM</name>
<dbReference type="InterPro" id="IPR053205">
    <property type="entry name" value="GHMP_kinase_L-arabinokinase"/>
</dbReference>
<sequence>MSPLCFAYYCSGHGFGHATRVSAFARHLLSLEESHTVYIISSAPKRVFATSIALGAIYRNAEIDPVILQPLAYHVDRQKSIHVLESFLMKKEKKIEEEAQWLRDIKVDCVLSDAAFLAFLAAHKSRIPSVLITNFTFDSIYSLLSASFVEQSHSQHLLANPGNSSNSVQHSPELDVPIPEKILSPLVQQIFEGYCHADMLLILPGAIPIPSFTTSPSLPATRWIDPILRSFKPEVITHLIQHPSTYTLYPSIPFPPGQPGAPSVAKPKPRSAHPAPLLVRPPNDGVYTPKGRSRFLSSIGIPRDLHDPAITKILIVSFGGQVFHKPSRSHTPSRSGSPNRPRLEYEHKPRSNSFNHALSHELDLLSRGNGSKTPGQVFGPSHIFVPGAPAPAAMSSPLVPTVTTIPPTPTFCDDNFSHDNTSAEQQNADPRSLMLPDASWIAVVCGVADSQEWQTKRRDAGSASASSGEEDNDLPEGFYIAPRDVYMPDLMAIGDVLLGKLGYGTVSECVDSCTPFVYVSRPLFVEEHGLRLLLEREGVGVEMTRDSYEAGEWTSAISDAWRAGAQRKLERRAGKHAPDRRAQGLQMARDVVTWVNEWAADIKFD</sequence>
<feature type="region of interest" description="Disordered" evidence="1">
    <location>
        <begin position="257"/>
        <end position="284"/>
    </location>
</feature>
<dbReference type="SUPFAM" id="SSF53756">
    <property type="entry name" value="UDP-Glycosyltransferase/glycogen phosphorylase"/>
    <property type="match status" value="1"/>
</dbReference>
<feature type="compositionally biased region" description="Polar residues" evidence="1">
    <location>
        <begin position="329"/>
        <end position="338"/>
    </location>
</feature>
<gene>
    <name evidence="2" type="ORF">B0F90DRAFT_1809352</name>
</gene>
<reference evidence="2" key="1">
    <citation type="journal article" date="2022" name="New Phytol.">
        <title>Evolutionary transition to the ectomycorrhizal habit in the genomes of a hyperdiverse lineage of mushroom-forming fungi.</title>
        <authorList>
            <person name="Looney B."/>
            <person name="Miyauchi S."/>
            <person name="Morin E."/>
            <person name="Drula E."/>
            <person name="Courty P.E."/>
            <person name="Kohler A."/>
            <person name="Kuo A."/>
            <person name="LaButti K."/>
            <person name="Pangilinan J."/>
            <person name="Lipzen A."/>
            <person name="Riley R."/>
            <person name="Andreopoulos W."/>
            <person name="He G."/>
            <person name="Johnson J."/>
            <person name="Nolan M."/>
            <person name="Tritt A."/>
            <person name="Barry K.W."/>
            <person name="Grigoriev I.V."/>
            <person name="Nagy L.G."/>
            <person name="Hibbett D."/>
            <person name="Henrissat B."/>
            <person name="Matheny P.B."/>
            <person name="Labbe J."/>
            <person name="Martin F.M."/>
        </authorList>
    </citation>
    <scope>NUCLEOTIDE SEQUENCE</scope>
    <source>
        <strain evidence="2">BPL690</strain>
    </source>
</reference>
<keyword evidence="3" id="KW-1185">Reference proteome</keyword>
<dbReference type="AlphaFoldDB" id="A0AAD4QNG9"/>
<feature type="region of interest" description="Disordered" evidence="1">
    <location>
        <begin position="324"/>
        <end position="347"/>
    </location>
</feature>
<dbReference type="PANTHER" id="PTHR38134">
    <property type="entry name" value="SLR1395 PROTEIN"/>
    <property type="match status" value="1"/>
</dbReference>
<feature type="region of interest" description="Disordered" evidence="1">
    <location>
        <begin position="455"/>
        <end position="475"/>
    </location>
</feature>
<accession>A0AAD4QNG9</accession>
<protein>
    <recommendedName>
        <fullName evidence="4">Glycosyltransferase</fullName>
    </recommendedName>
</protein>
<evidence type="ECO:0000256" key="1">
    <source>
        <dbReference type="SAM" id="MobiDB-lite"/>
    </source>
</evidence>
<evidence type="ECO:0008006" key="4">
    <source>
        <dbReference type="Google" id="ProtNLM"/>
    </source>
</evidence>
<dbReference type="Gene3D" id="3.40.50.2000">
    <property type="entry name" value="Glycogen Phosphorylase B"/>
    <property type="match status" value="2"/>
</dbReference>
<dbReference type="PANTHER" id="PTHR38134:SF2">
    <property type="entry name" value="GALACTOKINASE"/>
    <property type="match status" value="1"/>
</dbReference>
<evidence type="ECO:0000313" key="3">
    <source>
        <dbReference type="Proteomes" id="UP001203297"/>
    </source>
</evidence>
<proteinExistence type="predicted"/>
<organism evidence="2 3">
    <name type="scientific">Multifurca ochricompacta</name>
    <dbReference type="NCBI Taxonomy" id="376703"/>
    <lineage>
        <taxon>Eukaryota</taxon>
        <taxon>Fungi</taxon>
        <taxon>Dikarya</taxon>
        <taxon>Basidiomycota</taxon>
        <taxon>Agaricomycotina</taxon>
        <taxon>Agaricomycetes</taxon>
        <taxon>Russulales</taxon>
        <taxon>Russulaceae</taxon>
        <taxon>Multifurca</taxon>
    </lineage>
</organism>
<dbReference type="EMBL" id="WTXG01000008">
    <property type="protein sequence ID" value="KAI0303566.1"/>
    <property type="molecule type" value="Genomic_DNA"/>
</dbReference>